<reference evidence="1" key="1">
    <citation type="submission" date="2017-04" db="EMBL/GenBank/DDBJ databases">
        <title>Complete Genome Sequences of Twelve Strains of a Stable Defined Moderately Diverse Mouse Microbiota 2 (sDMDMm2).</title>
        <authorList>
            <person name="Uchimura Y."/>
            <person name="Wyss M."/>
            <person name="Brugiroux S."/>
            <person name="Limenitakis J.P."/>
            <person name="Stecher B."/>
            <person name="McCoy K.D."/>
            <person name="Macpherson A.J."/>
        </authorList>
    </citation>
    <scope>NUCLEOTIDE SEQUENCE</scope>
    <source>
        <strain evidence="1">YL58</strain>
    </source>
</reference>
<accession>A0A1C7IDQ6</accession>
<dbReference type="RefSeq" id="WP_065543883.1">
    <property type="nucleotide sequence ID" value="NZ_CP015405.2"/>
</dbReference>
<organism evidence="1 2">
    <name type="scientific">Blautia pseudococcoides</name>
    <dbReference type="NCBI Taxonomy" id="1796616"/>
    <lineage>
        <taxon>Bacteria</taxon>
        <taxon>Bacillati</taxon>
        <taxon>Bacillota</taxon>
        <taxon>Clostridia</taxon>
        <taxon>Lachnospirales</taxon>
        <taxon>Lachnospiraceae</taxon>
        <taxon>Blautia</taxon>
    </lineage>
</organism>
<evidence type="ECO:0000313" key="1">
    <source>
        <dbReference type="EMBL" id="ANU77781.1"/>
    </source>
</evidence>
<keyword evidence="2" id="KW-1185">Reference proteome</keyword>
<proteinExistence type="predicted"/>
<dbReference type="Proteomes" id="UP000092574">
    <property type="component" value="Chromosome"/>
</dbReference>
<sequence length="257" mass="30025">MKEKIYTIPLMDAFHAGDECPFCFIERNLEQHSMDFVLGSGASYMEDDVRAETDQLGFCHEHYKKMFDYGNRLGCGLILTTHFKKKNEELKQQIKMFSPGKASMLGHFKKAKLDADNPKTNIGAWIKEQEQNCYICDYYKNTYVRYLDTFFELYRKNPEFVALFKNSKGFCLSHFGDLVETAESLLTDKEKASFYEILFPLMTDNMQRVTDDLEWFCDKFDYRNKDADWKNSRDAIQRGMQKAGSGYPADPPYKANL</sequence>
<protein>
    <recommendedName>
        <fullName evidence="3">ABC transporter substrate-binding protein</fullName>
    </recommendedName>
</protein>
<dbReference type="OrthoDB" id="9810814at2"/>
<evidence type="ECO:0008006" key="3">
    <source>
        <dbReference type="Google" id="ProtNLM"/>
    </source>
</evidence>
<name>A0A1C7IDQ6_9FIRM</name>
<dbReference type="EMBL" id="CP015405">
    <property type="protein sequence ID" value="ANU77781.1"/>
    <property type="molecule type" value="Genomic_DNA"/>
</dbReference>
<evidence type="ECO:0000313" key="2">
    <source>
        <dbReference type="Proteomes" id="UP000092574"/>
    </source>
</evidence>
<dbReference type="Pfam" id="PF19538">
    <property type="entry name" value="DUF6062"/>
    <property type="match status" value="1"/>
</dbReference>
<dbReference type="AlphaFoldDB" id="A0A1C7IDQ6"/>
<dbReference type="InterPro" id="IPR045706">
    <property type="entry name" value="DUF6062"/>
</dbReference>
<dbReference type="KEGG" id="byl:A4V09_19765"/>
<gene>
    <name evidence="1" type="ORF">A4V09_19765</name>
</gene>
<dbReference type="STRING" id="1796616.A4V09_19765"/>